<dbReference type="Gene3D" id="3.40.1000.50">
    <property type="entry name" value="Repressor of RNA polymerase III transcription Maf1"/>
    <property type="match status" value="2"/>
</dbReference>
<dbReference type="GO" id="GO:0000994">
    <property type="term" value="F:RNA polymerase III core binding"/>
    <property type="evidence" value="ECO:0007669"/>
    <property type="project" value="TreeGrafter"/>
</dbReference>
<feature type="region of interest" description="Disordered" evidence="1">
    <location>
        <begin position="238"/>
        <end position="259"/>
    </location>
</feature>
<dbReference type="OrthoDB" id="277029at2759"/>
<evidence type="ECO:0000313" key="3">
    <source>
        <dbReference type="Proteomes" id="UP000199727"/>
    </source>
</evidence>
<feature type="compositionally biased region" description="Basic residues" evidence="1">
    <location>
        <begin position="366"/>
        <end position="384"/>
    </location>
</feature>
<dbReference type="PANTHER" id="PTHR22504">
    <property type="entry name" value="REPRESSOR OF RNA POLYMERASE III TRANSCRIPTION MAF1"/>
    <property type="match status" value="1"/>
</dbReference>
<dbReference type="AlphaFoldDB" id="A0A854QKB3"/>
<feature type="compositionally biased region" description="Acidic residues" evidence="1">
    <location>
        <begin position="238"/>
        <end position="248"/>
    </location>
</feature>
<protein>
    <recommendedName>
        <fullName evidence="4">Negative regulation of transcription from Pol III promoter-related protein</fullName>
    </recommendedName>
</protein>
<feature type="region of interest" description="Disordered" evidence="1">
    <location>
        <begin position="484"/>
        <end position="566"/>
    </location>
</feature>
<evidence type="ECO:0008006" key="4">
    <source>
        <dbReference type="Google" id="ProtNLM"/>
    </source>
</evidence>
<evidence type="ECO:0000313" key="2">
    <source>
        <dbReference type="EMBL" id="OXG22353.1"/>
    </source>
</evidence>
<name>A0A854QKB3_CRYNE</name>
<dbReference type="GO" id="GO:0005634">
    <property type="term" value="C:nucleus"/>
    <property type="evidence" value="ECO:0007669"/>
    <property type="project" value="TreeGrafter"/>
</dbReference>
<comment type="caution">
    <text evidence="2">The sequence shown here is derived from an EMBL/GenBank/DDBJ whole genome shotgun (WGS) entry which is preliminary data.</text>
</comment>
<feature type="compositionally biased region" description="Gly residues" evidence="1">
    <location>
        <begin position="522"/>
        <end position="537"/>
    </location>
</feature>
<dbReference type="EMBL" id="AMKT01000040">
    <property type="protein sequence ID" value="OXG22353.1"/>
    <property type="molecule type" value="Genomic_DNA"/>
</dbReference>
<dbReference type="PANTHER" id="PTHR22504:SF0">
    <property type="entry name" value="REPRESSOR OF RNA POLYMERASE III TRANSCRIPTION MAF1 HOMOLOG"/>
    <property type="match status" value="1"/>
</dbReference>
<feature type="compositionally biased region" description="Basic and acidic residues" evidence="1">
    <location>
        <begin position="496"/>
        <end position="513"/>
    </location>
</feature>
<feature type="compositionally biased region" description="Polar residues" evidence="1">
    <location>
        <begin position="347"/>
        <end position="356"/>
    </location>
</feature>
<dbReference type="Proteomes" id="UP000199727">
    <property type="component" value="Unassembled WGS sequence"/>
</dbReference>
<dbReference type="GO" id="GO:0016480">
    <property type="term" value="P:negative regulation of transcription by RNA polymerase III"/>
    <property type="evidence" value="ECO:0007669"/>
    <property type="project" value="InterPro"/>
</dbReference>
<dbReference type="InterPro" id="IPR038564">
    <property type="entry name" value="Maf1_sf"/>
</dbReference>
<reference evidence="2 3" key="1">
    <citation type="submission" date="2017-06" db="EMBL/GenBank/DDBJ databases">
        <title>Global population genomics of the pathogenic fungus Cryptococcus neoformans var. grubii.</title>
        <authorList>
            <person name="Cuomo C."/>
            <person name="Litvintseva A."/>
            <person name="Chen Y."/>
            <person name="Young S."/>
            <person name="Zeng Q."/>
            <person name="Chapman S."/>
            <person name="Gujja S."/>
            <person name="Saif S."/>
            <person name="Birren B."/>
        </authorList>
    </citation>
    <scope>NUCLEOTIDE SEQUENCE [LARGE SCALE GENOMIC DNA]</scope>
    <source>
        <strain evidence="2 3">Tu259-1</strain>
    </source>
</reference>
<sequence>MKYLDYPLLTQLSDSLSSDTSSDLRVHARFEAYSVKPVGKEKRAFKEREEAYMSEQEGMDEMSFSPEMREAGLASCFGRLDEKESRKVHFLLVSTLNSAFPDHDFSSLRPDHFTREHSASQVLAYLSGSLLGPAGTGSAPIFLAPMSLHSRSPQSSPSLLPHSFSHSPTLYNTSSSDLSSGSLPSLSNLDDINLYRALNQVISMDDSDVYSWFPEPEYDPHMDSIEDGEGREDYIEEEEEGMDVEDENSGDRSDTWGTGMDLDMEMEIEGEDRRNSGRQPVSDVWEAPERRVGGLLWSVNYFFYNKRQKRILFLTCWCRHVPPSPSRPLINDLVDGQTPALPLPITASFSPSSLEQSIPHPPSVSGRRHSGRKARHPPPLRHKPTLVSNIPNTSSRGDDTSSTIPIRGLSRPTPNPNTQPSVHARSPATPRSDRLAASAPGPSGFGFTALGGAGQGQQSPMARMRIGGFKPRQTPARMVINARAAEATSQPSSRLQEARGKNHEGEGEKRGRSESTTPGPSSVGGNGGGGGGGGGGASALTAGMRAAGNAAGSTGSETGEKKRVKV</sequence>
<dbReference type="Pfam" id="PF09174">
    <property type="entry name" value="Maf1"/>
    <property type="match status" value="1"/>
</dbReference>
<accession>A0A854QKB3</accession>
<proteinExistence type="predicted"/>
<organism evidence="2 3">
    <name type="scientific">Cryptococcus neoformans Tu259-1</name>
    <dbReference type="NCBI Taxonomy" id="1230072"/>
    <lineage>
        <taxon>Eukaryota</taxon>
        <taxon>Fungi</taxon>
        <taxon>Dikarya</taxon>
        <taxon>Basidiomycota</taxon>
        <taxon>Agaricomycotina</taxon>
        <taxon>Tremellomycetes</taxon>
        <taxon>Tremellales</taxon>
        <taxon>Cryptococcaceae</taxon>
        <taxon>Cryptococcus</taxon>
        <taxon>Cryptococcus neoformans species complex</taxon>
    </lineage>
</organism>
<feature type="compositionally biased region" description="Polar residues" evidence="1">
    <location>
        <begin position="386"/>
        <end position="404"/>
    </location>
</feature>
<feature type="region of interest" description="Disordered" evidence="1">
    <location>
        <begin position="344"/>
        <end position="460"/>
    </location>
</feature>
<dbReference type="InterPro" id="IPR015257">
    <property type="entry name" value="Maf1"/>
</dbReference>
<gene>
    <name evidence="2" type="ORF">C361_03012</name>
</gene>
<evidence type="ECO:0000256" key="1">
    <source>
        <dbReference type="SAM" id="MobiDB-lite"/>
    </source>
</evidence>